<evidence type="ECO:0000256" key="3">
    <source>
        <dbReference type="ARBA" id="ARBA00022676"/>
    </source>
</evidence>
<name>A0A8D9FFC8_9HEMI</name>
<feature type="chain" id="PRO_5034355794" description="UDP-glucuronosyltransferase" evidence="12">
    <location>
        <begin position="21"/>
        <end position="535"/>
    </location>
</feature>
<dbReference type="Gene3D" id="3.40.50.2000">
    <property type="entry name" value="Glycogen Phosphorylase B"/>
    <property type="match status" value="2"/>
</dbReference>
<dbReference type="InterPro" id="IPR002213">
    <property type="entry name" value="UDP_glucos_trans"/>
</dbReference>
<evidence type="ECO:0000256" key="11">
    <source>
        <dbReference type="RuleBase" id="RU003718"/>
    </source>
</evidence>
<evidence type="ECO:0000256" key="4">
    <source>
        <dbReference type="ARBA" id="ARBA00022679"/>
    </source>
</evidence>
<protein>
    <recommendedName>
        <fullName evidence="12">UDP-glucuronosyltransferase</fullName>
        <ecNumber evidence="12">2.4.1.17</ecNumber>
    </recommendedName>
</protein>
<evidence type="ECO:0000256" key="1">
    <source>
        <dbReference type="ARBA" id="ARBA00004240"/>
    </source>
</evidence>
<dbReference type="GO" id="GO:0005783">
    <property type="term" value="C:endoplasmic reticulum"/>
    <property type="evidence" value="ECO:0007669"/>
    <property type="project" value="UniProtKB-SubCell"/>
</dbReference>
<evidence type="ECO:0000256" key="5">
    <source>
        <dbReference type="ARBA" id="ARBA00022692"/>
    </source>
</evidence>
<dbReference type="SUPFAM" id="SSF53756">
    <property type="entry name" value="UDP-Glycosyltransferase/glycogen phosphorylase"/>
    <property type="match status" value="1"/>
</dbReference>
<evidence type="ECO:0000256" key="7">
    <source>
        <dbReference type="ARBA" id="ARBA00022989"/>
    </source>
</evidence>
<keyword evidence="7 12" id="KW-1133">Transmembrane helix</keyword>
<keyword evidence="12" id="KW-0732">Signal</keyword>
<dbReference type="PROSITE" id="PS00375">
    <property type="entry name" value="UDPGT"/>
    <property type="match status" value="1"/>
</dbReference>
<comment type="catalytic activity">
    <reaction evidence="12">
        <text>glucuronate acceptor + UDP-alpha-D-glucuronate = acceptor beta-D-glucuronoside + UDP + H(+)</text>
        <dbReference type="Rhea" id="RHEA:21032"/>
        <dbReference type="ChEBI" id="CHEBI:15378"/>
        <dbReference type="ChEBI" id="CHEBI:58052"/>
        <dbReference type="ChEBI" id="CHEBI:58223"/>
        <dbReference type="ChEBI" id="CHEBI:132367"/>
        <dbReference type="ChEBI" id="CHEBI:132368"/>
        <dbReference type="EC" id="2.4.1.17"/>
    </reaction>
</comment>
<accession>A0A8D9FFC8</accession>
<dbReference type="EMBL" id="HBUF01659167">
    <property type="protein sequence ID" value="CAG6788306.1"/>
    <property type="molecule type" value="Transcribed_RNA"/>
</dbReference>
<comment type="subcellular location">
    <subcellularLocation>
        <location evidence="10">Endomembrane system</location>
        <topology evidence="10">Single-pass type I membrane protein</topology>
    </subcellularLocation>
    <subcellularLocation>
        <location evidence="1">Endoplasmic reticulum</location>
    </subcellularLocation>
    <subcellularLocation>
        <location evidence="12">Membrane</location>
        <topology evidence="12">Single-pass membrane protein</topology>
    </subcellularLocation>
</comment>
<comment type="similarity">
    <text evidence="2 11">Belongs to the UDP-glycosyltransferase family.</text>
</comment>
<keyword evidence="5 12" id="KW-0812">Transmembrane</keyword>
<dbReference type="PANTHER" id="PTHR48043">
    <property type="entry name" value="EG:EG0003.4 PROTEIN-RELATED"/>
    <property type="match status" value="1"/>
</dbReference>
<reference evidence="13" key="1">
    <citation type="submission" date="2021-05" db="EMBL/GenBank/DDBJ databases">
        <authorList>
            <person name="Alioto T."/>
            <person name="Alioto T."/>
            <person name="Gomez Garrido J."/>
        </authorList>
    </citation>
    <scope>NUCLEOTIDE SEQUENCE</scope>
</reference>
<proteinExistence type="inferred from homology"/>
<organism evidence="13">
    <name type="scientific">Cacopsylla melanoneura</name>
    <dbReference type="NCBI Taxonomy" id="428564"/>
    <lineage>
        <taxon>Eukaryota</taxon>
        <taxon>Metazoa</taxon>
        <taxon>Ecdysozoa</taxon>
        <taxon>Arthropoda</taxon>
        <taxon>Hexapoda</taxon>
        <taxon>Insecta</taxon>
        <taxon>Pterygota</taxon>
        <taxon>Neoptera</taxon>
        <taxon>Paraneoptera</taxon>
        <taxon>Hemiptera</taxon>
        <taxon>Sternorrhyncha</taxon>
        <taxon>Psylloidea</taxon>
        <taxon>Psyllidae</taxon>
        <taxon>Psyllinae</taxon>
        <taxon>Cacopsylla</taxon>
    </lineage>
</organism>
<dbReference type="GO" id="GO:0015020">
    <property type="term" value="F:glucuronosyltransferase activity"/>
    <property type="evidence" value="ECO:0007669"/>
    <property type="project" value="UniProtKB-EC"/>
</dbReference>
<dbReference type="FunFam" id="3.40.50.2000:FF:000050">
    <property type="entry name" value="UDP-glucuronosyltransferase"/>
    <property type="match status" value="1"/>
</dbReference>
<evidence type="ECO:0000313" key="13">
    <source>
        <dbReference type="EMBL" id="CAG6788306.1"/>
    </source>
</evidence>
<sequence>MLDLTWTVLLTLLVISTAESANILAIFPTASYSHQMPLLAIARALAERGHNLTVITPNPLTEPKANYTEIDVSFSYEYWKPKSNKEQLIKLQKKMNHWEIIPIFQGFSKMIEIQLNSTPIQNFIKYIDREKVKFDLVLYEDLMHTAYLGILPKIGSPPLITLLTLNLPCSLDDCFGSVCNPSYVPVNTLFILLSPDLAIGFTNKMSFLERAENYLFVLYMAISILPEILKAQDDLALKYFGYADTTAKLAQNKSLVMLTTSWLYQYPRPVYPYTIIVGPTHIGTTKPLPQDLESWIAGAEKGVIYFSLGSNMRSSSLEESKRNAILSVFGRFPQHRIIWKWEEEALPGLPKNVICRKWLPQHDLLAHPNIKLFITQGGLQSLQEAVYFEVPMIGIPFFGDQVYNVKIVKRLGVGGYIDFDDILENPEDLYVLMNEILTNNSYMETVKRVSAMSKTQMMSPRDTAVWWVEYVLKTGGNTRHLRPDNWDMSWIQYLGLDVLFILLSPVFLVLYGIYKLISLVRGNTRRKGSKKLKAS</sequence>
<dbReference type="CDD" id="cd03784">
    <property type="entry name" value="GT1_Gtf-like"/>
    <property type="match status" value="1"/>
</dbReference>
<evidence type="ECO:0000256" key="9">
    <source>
        <dbReference type="ARBA" id="ARBA00023180"/>
    </source>
</evidence>
<dbReference type="InterPro" id="IPR050271">
    <property type="entry name" value="UDP-glycosyltransferase"/>
</dbReference>
<dbReference type="PANTHER" id="PTHR48043:SF159">
    <property type="entry name" value="EG:EG0003.4 PROTEIN-RELATED"/>
    <property type="match status" value="1"/>
</dbReference>
<evidence type="ECO:0000256" key="12">
    <source>
        <dbReference type="RuleBase" id="RU362059"/>
    </source>
</evidence>
<evidence type="ECO:0000256" key="6">
    <source>
        <dbReference type="ARBA" id="ARBA00022824"/>
    </source>
</evidence>
<keyword evidence="3 11" id="KW-0328">Glycosyltransferase</keyword>
<evidence type="ECO:0000256" key="10">
    <source>
        <dbReference type="ARBA" id="ARBA00046288"/>
    </source>
</evidence>
<keyword evidence="6" id="KW-0256">Endoplasmic reticulum</keyword>
<keyword evidence="4 11" id="KW-0808">Transferase</keyword>
<evidence type="ECO:0000256" key="8">
    <source>
        <dbReference type="ARBA" id="ARBA00023136"/>
    </source>
</evidence>
<dbReference type="GO" id="GO:0016020">
    <property type="term" value="C:membrane"/>
    <property type="evidence" value="ECO:0007669"/>
    <property type="project" value="UniProtKB-SubCell"/>
</dbReference>
<dbReference type="AlphaFoldDB" id="A0A8D9FFC8"/>
<dbReference type="EC" id="2.4.1.17" evidence="12"/>
<dbReference type="Pfam" id="PF00201">
    <property type="entry name" value="UDPGT"/>
    <property type="match status" value="1"/>
</dbReference>
<keyword evidence="8 12" id="KW-0472">Membrane</keyword>
<feature type="signal peptide" evidence="12">
    <location>
        <begin position="1"/>
        <end position="20"/>
    </location>
</feature>
<feature type="transmembrane region" description="Helical" evidence="12">
    <location>
        <begin position="490"/>
        <end position="517"/>
    </location>
</feature>
<keyword evidence="9" id="KW-0325">Glycoprotein</keyword>
<dbReference type="InterPro" id="IPR035595">
    <property type="entry name" value="UDP_glycos_trans_CS"/>
</dbReference>
<evidence type="ECO:0000256" key="2">
    <source>
        <dbReference type="ARBA" id="ARBA00009995"/>
    </source>
</evidence>